<reference evidence="2" key="1">
    <citation type="journal article" date="2019" name="Int. J. Syst. Evol. Microbiol.">
        <title>The Global Catalogue of Microorganisms (GCM) 10K type strain sequencing project: providing services to taxonomists for standard genome sequencing and annotation.</title>
        <authorList>
            <consortium name="The Broad Institute Genomics Platform"/>
            <consortium name="The Broad Institute Genome Sequencing Center for Infectious Disease"/>
            <person name="Wu L."/>
            <person name="Ma J."/>
        </authorList>
    </citation>
    <scope>NUCLEOTIDE SEQUENCE [LARGE SCALE GENOMIC DNA]</scope>
    <source>
        <strain evidence="2">JCM 31405</strain>
    </source>
</reference>
<name>A0ABQ2SA85_9DEIO</name>
<dbReference type="EMBL" id="BMQN01000033">
    <property type="protein sequence ID" value="GGS11225.1"/>
    <property type="molecule type" value="Genomic_DNA"/>
</dbReference>
<proteinExistence type="predicted"/>
<evidence type="ECO:0008006" key="3">
    <source>
        <dbReference type="Google" id="ProtNLM"/>
    </source>
</evidence>
<comment type="caution">
    <text evidence="1">The sequence shown here is derived from an EMBL/GenBank/DDBJ whole genome shotgun (WGS) entry which is preliminary data.</text>
</comment>
<accession>A0ABQ2SA85</accession>
<protein>
    <recommendedName>
        <fullName evidence="3">Dipeptidylpeptidase IV N-terminal domain-containing protein</fullName>
    </recommendedName>
</protein>
<dbReference type="Proteomes" id="UP000644548">
    <property type="component" value="Unassembled WGS sequence"/>
</dbReference>
<organism evidence="1 2">
    <name type="scientific">Deinococcus sedimenti</name>
    <dbReference type="NCBI Taxonomy" id="1867090"/>
    <lineage>
        <taxon>Bacteria</taxon>
        <taxon>Thermotogati</taxon>
        <taxon>Deinococcota</taxon>
        <taxon>Deinococci</taxon>
        <taxon>Deinococcales</taxon>
        <taxon>Deinococcaceae</taxon>
        <taxon>Deinococcus</taxon>
    </lineage>
</organism>
<evidence type="ECO:0000313" key="1">
    <source>
        <dbReference type="EMBL" id="GGS11225.1"/>
    </source>
</evidence>
<gene>
    <name evidence="1" type="ORF">GCM10008960_41530</name>
</gene>
<dbReference type="RefSeq" id="WP_189075033.1">
    <property type="nucleotide sequence ID" value="NZ_BMQN01000033.1"/>
</dbReference>
<evidence type="ECO:0000313" key="2">
    <source>
        <dbReference type="Proteomes" id="UP000644548"/>
    </source>
</evidence>
<sequence length="278" mass="31125">MTRLTGTPPAPARIWVLMASAASTAVIFRRGPSRWTRLYLWNTRTDTITPGSWFAGRLYEWSSDLSPDGRHLVYLAHNASRRRVQAAIEAFGDDAMWTWTAVCAPPWVKALGLWSAGPDGGGLFTDNHTLVLNHPASHLAQQTRITPAGFAVRGLDGAEQIHVLSTSLERTGWRVIQRPERWYGSDEEDAFILHKQELELRFIRSPQGGWKATYIGLGPATWPGLEGASWADFDQDGRLLMARHGCIFVARGAKLQQLKDFNQDQPKRHVTQQPCSRS</sequence>
<keyword evidence="2" id="KW-1185">Reference proteome</keyword>